<evidence type="ECO:0000256" key="9">
    <source>
        <dbReference type="ARBA" id="ARBA00023310"/>
    </source>
</evidence>
<evidence type="ECO:0000256" key="6">
    <source>
        <dbReference type="ARBA" id="ARBA00023065"/>
    </source>
</evidence>
<keyword evidence="11" id="KW-1133">Transmembrane helix</keyword>
<reference evidence="12" key="2">
    <citation type="submission" date="2025-09" db="UniProtKB">
        <authorList>
            <consortium name="Ensembl"/>
        </authorList>
    </citation>
    <scope>IDENTIFICATION</scope>
</reference>
<accession>A0A8C5WLR8</accession>
<dbReference type="AlphaFoldDB" id="A0A8C5WLR8"/>
<feature type="compositionally biased region" description="Polar residues" evidence="10">
    <location>
        <begin position="107"/>
        <end position="123"/>
    </location>
</feature>
<keyword evidence="7" id="KW-0496">Mitochondrion</keyword>
<evidence type="ECO:0000256" key="4">
    <source>
        <dbReference type="ARBA" id="ARBA00022547"/>
    </source>
</evidence>
<organism evidence="12 13">
    <name type="scientific">Leptobrachium leishanense</name>
    <name type="common">Leishan spiny toad</name>
    <dbReference type="NCBI Taxonomy" id="445787"/>
    <lineage>
        <taxon>Eukaryota</taxon>
        <taxon>Metazoa</taxon>
        <taxon>Chordata</taxon>
        <taxon>Craniata</taxon>
        <taxon>Vertebrata</taxon>
        <taxon>Euteleostomi</taxon>
        <taxon>Amphibia</taxon>
        <taxon>Batrachia</taxon>
        <taxon>Anura</taxon>
        <taxon>Pelobatoidea</taxon>
        <taxon>Megophryidae</taxon>
        <taxon>Leptobrachium</taxon>
    </lineage>
</organism>
<dbReference type="InterPro" id="IPR019344">
    <property type="entry name" value="F1F0-ATPsyn_F_prd"/>
</dbReference>
<dbReference type="Proteomes" id="UP000694569">
    <property type="component" value="Unplaced"/>
</dbReference>
<keyword evidence="5" id="KW-0375">Hydrogen ion transport</keyword>
<keyword evidence="8 11" id="KW-0472">Membrane</keyword>
<name>A0A8C5WLR8_9ANUR</name>
<dbReference type="GeneTree" id="ENSGT00940000167290"/>
<feature type="region of interest" description="Disordered" evidence="10">
    <location>
        <begin position="104"/>
        <end position="135"/>
    </location>
</feature>
<evidence type="ECO:0008006" key="14">
    <source>
        <dbReference type="Google" id="ProtNLM"/>
    </source>
</evidence>
<comment type="similarity">
    <text evidence="2">Belongs to the ATPase F chain family.</text>
</comment>
<dbReference type="GO" id="GO:0045259">
    <property type="term" value="C:proton-transporting ATP synthase complex"/>
    <property type="evidence" value="ECO:0007669"/>
    <property type="project" value="UniProtKB-KW"/>
</dbReference>
<evidence type="ECO:0000256" key="8">
    <source>
        <dbReference type="ARBA" id="ARBA00023136"/>
    </source>
</evidence>
<evidence type="ECO:0000256" key="10">
    <source>
        <dbReference type="SAM" id="MobiDB-lite"/>
    </source>
</evidence>
<feature type="region of interest" description="Disordered" evidence="10">
    <location>
        <begin position="179"/>
        <end position="199"/>
    </location>
</feature>
<evidence type="ECO:0000313" key="12">
    <source>
        <dbReference type="Ensembl" id="ENSLLEP00000047257.1"/>
    </source>
</evidence>
<dbReference type="Ensembl" id="ENSLLET00000049116.1">
    <property type="protein sequence ID" value="ENSLLEP00000047257.1"/>
    <property type="gene ID" value="ENSLLEG00000029886.1"/>
</dbReference>
<dbReference type="GO" id="GO:0031966">
    <property type="term" value="C:mitochondrial membrane"/>
    <property type="evidence" value="ECO:0007669"/>
    <property type="project" value="UniProtKB-SubCell"/>
</dbReference>
<dbReference type="InterPro" id="IPR037694">
    <property type="entry name" value="MTNAP1"/>
</dbReference>
<dbReference type="OrthoDB" id="8921675at2759"/>
<reference evidence="12" key="1">
    <citation type="submission" date="2025-08" db="UniProtKB">
        <authorList>
            <consortium name="Ensembl"/>
        </authorList>
    </citation>
    <scope>IDENTIFICATION</scope>
</reference>
<keyword evidence="9" id="KW-0066">ATP synthesis</keyword>
<sequence>MRVRSCAVFGASAASVQKPEVNGMERRAEAAMGVGDLFGQERERLLYTERAEMKDPSPPPPSETCPFCGKTFKRLKSHLPHCKAAVPNQKQGSPAARTLTARADPQISDTKTSVNECSSTSTEKTGKGNGRKTQTGTRIEKVQVQNLLQGNDNPTTTCKPKGNVSRVAMEKTLTQFPKTHRGEAVNTKPRKSTPLPDFGLTSRWSSLHSSGDVSISNNQEHSSVGCSPRASALQVLPGSDVKVMLFTQCFNEGLLGDQKFPSDGKPDLEKLNNHPGTLHNHTSSDMKCSSLWPVCDQPTIDAFWGKGDVLAGDKTLVWDHLKGSLCGKSHFKNWSEAFYPSTMVSRMSTPCRLDHVRLGEHMLGDTSDVHLQLPVDTCLATGSGGKTLVRNEPPIGKNHQTLLDLTSKSNMEVIPSLDVSDAPPAFSFGMQWIPELYPNYVHMRVIPGERDVWVTEKTTVHTAASAEHQPGNRDIPLLSRPVMDVRLGELSTWMMNRRFSIQSLSRAVQRGTWERYYNKYINVRRGGIGGLTMLLAGYCILSYAWNYNHIKQDRRRRYH</sequence>
<feature type="transmembrane region" description="Helical" evidence="11">
    <location>
        <begin position="528"/>
        <end position="547"/>
    </location>
</feature>
<protein>
    <recommendedName>
        <fullName evidence="14">ATP synthase subunit f, mitochondrial</fullName>
    </recommendedName>
</protein>
<proteinExistence type="inferred from homology"/>
<evidence type="ECO:0000256" key="7">
    <source>
        <dbReference type="ARBA" id="ARBA00023128"/>
    </source>
</evidence>
<comment type="subcellular location">
    <subcellularLocation>
        <location evidence="1">Mitochondrion membrane</location>
    </subcellularLocation>
</comment>
<keyword evidence="13" id="KW-1185">Reference proteome</keyword>
<dbReference type="GO" id="GO:1902600">
    <property type="term" value="P:proton transmembrane transport"/>
    <property type="evidence" value="ECO:0007669"/>
    <property type="project" value="UniProtKB-KW"/>
</dbReference>
<evidence type="ECO:0000256" key="1">
    <source>
        <dbReference type="ARBA" id="ARBA00004325"/>
    </source>
</evidence>
<evidence type="ECO:0000256" key="3">
    <source>
        <dbReference type="ARBA" id="ARBA00022448"/>
    </source>
</evidence>
<keyword evidence="6" id="KW-0406">Ion transport</keyword>
<keyword evidence="4" id="KW-0138">CF(0)</keyword>
<dbReference type="PANTHER" id="PTHR16270:SF5">
    <property type="entry name" value="HYPOTHETICAL LOC287798"/>
    <property type="match status" value="1"/>
</dbReference>
<keyword evidence="3" id="KW-0813">Transport</keyword>
<evidence type="ECO:0000313" key="13">
    <source>
        <dbReference type="Proteomes" id="UP000694569"/>
    </source>
</evidence>
<dbReference type="Pfam" id="PF10206">
    <property type="entry name" value="WRW"/>
    <property type="match status" value="1"/>
</dbReference>
<dbReference type="GO" id="GO:0006754">
    <property type="term" value="P:ATP biosynthetic process"/>
    <property type="evidence" value="ECO:0007669"/>
    <property type="project" value="UniProtKB-KW"/>
</dbReference>
<evidence type="ECO:0000256" key="5">
    <source>
        <dbReference type="ARBA" id="ARBA00022781"/>
    </source>
</evidence>
<keyword evidence="11" id="KW-0812">Transmembrane</keyword>
<evidence type="ECO:0000256" key="11">
    <source>
        <dbReference type="SAM" id="Phobius"/>
    </source>
</evidence>
<dbReference type="PANTHER" id="PTHR16270">
    <property type="entry name" value="HYPOTHETICAL LOC287798"/>
    <property type="match status" value="1"/>
</dbReference>
<evidence type="ECO:0000256" key="2">
    <source>
        <dbReference type="ARBA" id="ARBA00005895"/>
    </source>
</evidence>